<dbReference type="NCBIfam" id="TIGR01069">
    <property type="entry name" value="mutS2"/>
    <property type="match status" value="1"/>
</dbReference>
<dbReference type="Pfam" id="PF00488">
    <property type="entry name" value="MutS_V"/>
    <property type="match status" value="1"/>
</dbReference>
<keyword evidence="2" id="KW-0067">ATP-binding</keyword>
<dbReference type="Proteomes" id="UP001597541">
    <property type="component" value="Unassembled WGS sequence"/>
</dbReference>
<dbReference type="InterPro" id="IPR045076">
    <property type="entry name" value="MutS"/>
</dbReference>
<dbReference type="Gene3D" id="3.40.50.300">
    <property type="entry name" value="P-loop containing nucleotide triphosphate hydrolases"/>
    <property type="match status" value="1"/>
</dbReference>
<dbReference type="RefSeq" id="WP_377605100.1">
    <property type="nucleotide sequence ID" value="NZ_JBHUME010000011.1"/>
</dbReference>
<keyword evidence="7" id="KW-1185">Reference proteome</keyword>
<dbReference type="SUPFAM" id="SSF48334">
    <property type="entry name" value="DNA repair protein MutS, domain III"/>
    <property type="match status" value="1"/>
</dbReference>
<gene>
    <name evidence="6" type="ORF">ACFSUF_18200</name>
</gene>
<keyword evidence="3" id="KW-0238">DNA-binding</keyword>
<dbReference type="SUPFAM" id="SSF52540">
    <property type="entry name" value="P-loop containing nucleoside triphosphate hydrolases"/>
    <property type="match status" value="1"/>
</dbReference>
<dbReference type="SMART" id="SM00533">
    <property type="entry name" value="MUTSd"/>
    <property type="match status" value="1"/>
</dbReference>
<accession>A0ABW5PH68</accession>
<dbReference type="PROSITE" id="PS00486">
    <property type="entry name" value="DNA_MISMATCH_REPAIR_2"/>
    <property type="match status" value="1"/>
</dbReference>
<feature type="compositionally biased region" description="Low complexity" evidence="4">
    <location>
        <begin position="537"/>
        <end position="549"/>
    </location>
</feature>
<dbReference type="InterPro" id="IPR036187">
    <property type="entry name" value="DNA_mismatch_repair_MutS_sf"/>
</dbReference>
<dbReference type="InterPro" id="IPR007696">
    <property type="entry name" value="DNA_mismatch_repair_MutS_core"/>
</dbReference>
<dbReference type="PANTHER" id="PTHR48466">
    <property type="entry name" value="OS10G0509000 PROTEIN-RELATED"/>
    <property type="match status" value="1"/>
</dbReference>
<feature type="region of interest" description="Disordered" evidence="4">
    <location>
        <begin position="528"/>
        <end position="609"/>
    </location>
</feature>
<dbReference type="InterPro" id="IPR005747">
    <property type="entry name" value="MutS2"/>
</dbReference>
<evidence type="ECO:0000313" key="6">
    <source>
        <dbReference type="EMBL" id="MFD2614346.1"/>
    </source>
</evidence>
<sequence length="744" mass="78996">MNFDAAKALEYGKVKERIMDFAMSYLGKGHIERMQPLTEERAVRRLLDEAAEAMEVIRHGASVPVPSLEGIQPVMNGMGKGLLLTVEQLLAVAKLLESTEQLKRFMAKRADAAPGVASYAQSLYDLKAVRSEIERCLRNGGIADQASAELGKVRKKIGIAEERIKKKLEGTMLKYRSYLQEVIISMRGGRYVLPVKKEYRKMIHGAVLDESSSGQTVFVEPSDIGALTYELNDLRASEAAEEMKVLGLLTDTVEEHRHELGVNLETIGHYDFLFAKAKYARSIDGRSVELNTDGVTRIRSGRHPLLGSGTVPLDFEIGEGYTALIITGPNTGGKTVTLKTVGLLTMMVQSGLPVPVGEGSTFALYTNILADIGDGQSLEQSLSTFSSHIKNVIHILRCAGPSTLVLLDELASGTDPGEGIGLSIAVLEELKRRGATLMATTHFNEIKRFAEAAPGFENASMQFDPVSLRPLYRLTIGQAGSSYAFQIAQQLGIEPRLIARANEITYGALDAGSGTGASLGSAAVGSGLATPGSGSDPGSAVVPDAAAARDGGGRGLGASTDVAVATPPAEGGLPLAGPSAPGAPAPGLAGPVTGAASPGAPGSAGPLAARGPRISLEAALNPAAPPEPASGAALKPPRPSAPKRQEPLQTPFSTGDCVWVHSLKRTGIVCGPPDAKGDVPLLIQKERVKINHKRLSLYISKEKLYPEGDYDMDIVFESKDIRKQRKQMMKRHDPTNIIVKPKEE</sequence>
<name>A0ABW5PH68_9BACL</name>
<comment type="caution">
    <text evidence="6">The sequence shown here is derived from an EMBL/GenBank/DDBJ whole genome shotgun (WGS) entry which is preliminary data.</text>
</comment>
<evidence type="ECO:0000256" key="1">
    <source>
        <dbReference type="ARBA" id="ARBA00022741"/>
    </source>
</evidence>
<dbReference type="PANTHER" id="PTHR48466:SF2">
    <property type="entry name" value="OS10G0509000 PROTEIN"/>
    <property type="match status" value="1"/>
</dbReference>
<feature type="compositionally biased region" description="Low complexity" evidence="4">
    <location>
        <begin position="567"/>
        <end position="609"/>
    </location>
</feature>
<reference evidence="7" key="1">
    <citation type="journal article" date="2019" name="Int. J. Syst. Evol. Microbiol.">
        <title>The Global Catalogue of Microorganisms (GCM) 10K type strain sequencing project: providing services to taxonomists for standard genome sequencing and annotation.</title>
        <authorList>
            <consortium name="The Broad Institute Genomics Platform"/>
            <consortium name="The Broad Institute Genome Sequencing Center for Infectious Disease"/>
            <person name="Wu L."/>
            <person name="Ma J."/>
        </authorList>
    </citation>
    <scope>NUCLEOTIDE SEQUENCE [LARGE SCALE GENOMIC DNA]</scope>
    <source>
        <strain evidence="7">KCTC 3950</strain>
    </source>
</reference>
<evidence type="ECO:0000256" key="3">
    <source>
        <dbReference type="ARBA" id="ARBA00023125"/>
    </source>
</evidence>
<dbReference type="InterPro" id="IPR027417">
    <property type="entry name" value="P-loop_NTPase"/>
</dbReference>
<evidence type="ECO:0000256" key="2">
    <source>
        <dbReference type="ARBA" id="ARBA00022840"/>
    </source>
</evidence>
<evidence type="ECO:0000313" key="7">
    <source>
        <dbReference type="Proteomes" id="UP001597541"/>
    </source>
</evidence>
<keyword evidence="1" id="KW-0547">Nucleotide-binding</keyword>
<protein>
    <submittedName>
        <fullName evidence="6">DNA mismatch repair protein MutS</fullName>
    </submittedName>
</protein>
<dbReference type="InterPro" id="IPR000432">
    <property type="entry name" value="DNA_mismatch_repair_MutS_C"/>
</dbReference>
<feature type="region of interest" description="Disordered" evidence="4">
    <location>
        <begin position="621"/>
        <end position="653"/>
    </location>
</feature>
<evidence type="ECO:0000259" key="5">
    <source>
        <dbReference type="PROSITE" id="PS00486"/>
    </source>
</evidence>
<dbReference type="EMBL" id="JBHUME010000011">
    <property type="protein sequence ID" value="MFD2614346.1"/>
    <property type="molecule type" value="Genomic_DNA"/>
</dbReference>
<proteinExistence type="predicted"/>
<evidence type="ECO:0000256" key="4">
    <source>
        <dbReference type="SAM" id="MobiDB-lite"/>
    </source>
</evidence>
<dbReference type="SMART" id="SM00534">
    <property type="entry name" value="MUTSac"/>
    <property type="match status" value="1"/>
</dbReference>
<feature type="domain" description="DNA mismatch repair proteins mutS family" evidence="5">
    <location>
        <begin position="403"/>
        <end position="419"/>
    </location>
</feature>
<organism evidence="6 7">
    <name type="scientific">Paenibacillus gansuensis</name>
    <dbReference type="NCBI Taxonomy" id="306542"/>
    <lineage>
        <taxon>Bacteria</taxon>
        <taxon>Bacillati</taxon>
        <taxon>Bacillota</taxon>
        <taxon>Bacilli</taxon>
        <taxon>Bacillales</taxon>
        <taxon>Paenibacillaceae</taxon>
        <taxon>Paenibacillus</taxon>
    </lineage>
</organism>